<dbReference type="EMBL" id="FNMV01000002">
    <property type="protein sequence ID" value="SDW37174.1"/>
    <property type="molecule type" value="Genomic_DNA"/>
</dbReference>
<accession>A0A1H2T1P9</accession>
<proteinExistence type="predicted"/>
<sequence>MLILNTLSDLSNLCTNELSVQYGDSALSFLKDLFTNTKNGLYNYYNSTNSTEIFYDVLQYIIIPLLLLIVSIFIYLLITKRYRYQKRSLLRIELDITSDNFLTELIFSNFSKAEIDSKIEEYKKTAIFKKKWFKKIILNKIISIKQNINEVDPNFLLKIYKSFGFDRYSKKLILSRNWKNKLVGLNHYQILGYKIKTGYIRPYLNKPKNKYLNSNALIAMIVLSDEHFELIANYKRKISKADELKILNIIYSKKANLPKNISTWLYSENSAIVTLAIKLMVRYRKALTLDEIKQLMNYDSIKVKNETLLAIRLLFIFEANDYLIEYYETIENIETKISCLKTFAVIGDDSSKKFLTKFLEQDHIDVKFQLIKTINKLDCHYFETYKTNNGTEVSIVEKILLHVNNPYIN</sequence>
<keyword evidence="3" id="KW-1185">Reference proteome</keyword>
<dbReference type="Proteomes" id="UP000198569">
    <property type="component" value="Unassembled WGS sequence"/>
</dbReference>
<dbReference type="RefSeq" id="WP_091429592.1">
    <property type="nucleotide sequence ID" value="NZ_FNMV01000002.1"/>
</dbReference>
<evidence type="ECO:0008006" key="4">
    <source>
        <dbReference type="Google" id="ProtNLM"/>
    </source>
</evidence>
<evidence type="ECO:0000313" key="2">
    <source>
        <dbReference type="EMBL" id="SDW37174.1"/>
    </source>
</evidence>
<dbReference type="STRING" id="229203.SAMN05444338_102225"/>
<gene>
    <name evidence="2" type="ORF">SAMN05444338_102225</name>
</gene>
<keyword evidence="1" id="KW-1133">Transmembrane helix</keyword>
<organism evidence="2 3">
    <name type="scientific">Flavobacterium degerlachei</name>
    <dbReference type="NCBI Taxonomy" id="229203"/>
    <lineage>
        <taxon>Bacteria</taxon>
        <taxon>Pseudomonadati</taxon>
        <taxon>Bacteroidota</taxon>
        <taxon>Flavobacteriia</taxon>
        <taxon>Flavobacteriales</taxon>
        <taxon>Flavobacteriaceae</taxon>
        <taxon>Flavobacterium</taxon>
    </lineage>
</organism>
<dbReference type="AlphaFoldDB" id="A0A1H2T1P9"/>
<reference evidence="3" key="1">
    <citation type="submission" date="2016-10" db="EMBL/GenBank/DDBJ databases">
        <authorList>
            <person name="Varghese N."/>
            <person name="Submissions S."/>
        </authorList>
    </citation>
    <scope>NUCLEOTIDE SEQUENCE [LARGE SCALE GENOMIC DNA]</scope>
    <source>
        <strain evidence="3">DSM 15718</strain>
    </source>
</reference>
<name>A0A1H2T1P9_9FLAO</name>
<dbReference type="OrthoDB" id="1374083at2"/>
<evidence type="ECO:0000256" key="1">
    <source>
        <dbReference type="SAM" id="Phobius"/>
    </source>
</evidence>
<evidence type="ECO:0000313" key="3">
    <source>
        <dbReference type="Proteomes" id="UP000198569"/>
    </source>
</evidence>
<keyword evidence="1" id="KW-0472">Membrane</keyword>
<keyword evidence="1" id="KW-0812">Transmembrane</keyword>
<feature type="transmembrane region" description="Helical" evidence="1">
    <location>
        <begin position="57"/>
        <end position="78"/>
    </location>
</feature>
<protein>
    <recommendedName>
        <fullName evidence="4">HEAT repeat-containing protein</fullName>
    </recommendedName>
</protein>